<reference evidence="2" key="1">
    <citation type="journal article" date="2022" name="bioRxiv">
        <title>Sequencing and chromosome-scale assembly of the giantPleurodeles waltlgenome.</title>
        <authorList>
            <person name="Brown T."/>
            <person name="Elewa A."/>
            <person name="Iarovenko S."/>
            <person name="Subramanian E."/>
            <person name="Araus A.J."/>
            <person name="Petzold A."/>
            <person name="Susuki M."/>
            <person name="Suzuki K.-i.T."/>
            <person name="Hayashi T."/>
            <person name="Toyoda A."/>
            <person name="Oliveira C."/>
            <person name="Osipova E."/>
            <person name="Leigh N.D."/>
            <person name="Simon A."/>
            <person name="Yun M.H."/>
        </authorList>
    </citation>
    <scope>NUCLEOTIDE SEQUENCE</scope>
    <source>
        <strain evidence="2">20211129_DDA</strain>
        <tissue evidence="2">Liver</tissue>
    </source>
</reference>
<evidence type="ECO:0000313" key="3">
    <source>
        <dbReference type="Proteomes" id="UP001066276"/>
    </source>
</evidence>
<accession>A0AAV7TQV2</accession>
<feature type="compositionally biased region" description="Basic and acidic residues" evidence="1">
    <location>
        <begin position="142"/>
        <end position="153"/>
    </location>
</feature>
<gene>
    <name evidence="2" type="ORF">NDU88_003831</name>
</gene>
<dbReference type="EMBL" id="JANPWB010000006">
    <property type="protein sequence ID" value="KAJ1178586.1"/>
    <property type="molecule type" value="Genomic_DNA"/>
</dbReference>
<proteinExistence type="predicted"/>
<organism evidence="2 3">
    <name type="scientific">Pleurodeles waltl</name>
    <name type="common">Iberian ribbed newt</name>
    <dbReference type="NCBI Taxonomy" id="8319"/>
    <lineage>
        <taxon>Eukaryota</taxon>
        <taxon>Metazoa</taxon>
        <taxon>Chordata</taxon>
        <taxon>Craniata</taxon>
        <taxon>Vertebrata</taxon>
        <taxon>Euteleostomi</taxon>
        <taxon>Amphibia</taxon>
        <taxon>Batrachia</taxon>
        <taxon>Caudata</taxon>
        <taxon>Salamandroidea</taxon>
        <taxon>Salamandridae</taxon>
        <taxon>Pleurodelinae</taxon>
        <taxon>Pleurodeles</taxon>
    </lineage>
</organism>
<name>A0AAV7TQV2_PLEWA</name>
<evidence type="ECO:0000256" key="1">
    <source>
        <dbReference type="SAM" id="MobiDB-lite"/>
    </source>
</evidence>
<evidence type="ECO:0000313" key="2">
    <source>
        <dbReference type="EMBL" id="KAJ1178586.1"/>
    </source>
</evidence>
<comment type="caution">
    <text evidence="2">The sequence shown here is derived from an EMBL/GenBank/DDBJ whole genome shotgun (WGS) entry which is preliminary data.</text>
</comment>
<dbReference type="Proteomes" id="UP001066276">
    <property type="component" value="Chromosome 3_2"/>
</dbReference>
<dbReference type="AlphaFoldDB" id="A0AAV7TQV2"/>
<feature type="region of interest" description="Disordered" evidence="1">
    <location>
        <begin position="175"/>
        <end position="215"/>
    </location>
</feature>
<protein>
    <submittedName>
        <fullName evidence="2">Uncharacterized protein</fullName>
    </submittedName>
</protein>
<sequence>MCAPCFLEVEADWRAAGAVWWRRAMLELRRAQKGVARIPLRGNSGSGSRNSGSWVAAAEKIRQGAQLKETLVKEARRNTVRQCGGEGEPLSPPLFLTRVEGSDQWPRDNLVVTAEEKGDKRGSAKQKSKTKSGEGGRTVVRKVGENKLKGRDKLTPSLRSFFKVKPDVIRLTPGQDRVAMEVTTRQSDNADGEGRGEARPPPATVRRGTDGPSTS</sequence>
<feature type="region of interest" description="Disordered" evidence="1">
    <location>
        <begin position="113"/>
        <end position="153"/>
    </location>
</feature>
<keyword evidence="3" id="KW-1185">Reference proteome</keyword>